<evidence type="ECO:0000313" key="2">
    <source>
        <dbReference type="EMBL" id="MCU9595861.1"/>
    </source>
</evidence>
<dbReference type="SUPFAM" id="SSF56784">
    <property type="entry name" value="HAD-like"/>
    <property type="match status" value="1"/>
</dbReference>
<dbReference type="Proteomes" id="UP001208656">
    <property type="component" value="Unassembled WGS sequence"/>
</dbReference>
<evidence type="ECO:0000313" key="3">
    <source>
        <dbReference type="Proteomes" id="UP001208656"/>
    </source>
</evidence>
<dbReference type="InterPro" id="IPR036412">
    <property type="entry name" value="HAD-like_sf"/>
</dbReference>
<dbReference type="Pfam" id="PF06941">
    <property type="entry name" value="NT5C"/>
    <property type="match status" value="1"/>
</dbReference>
<dbReference type="InterPro" id="IPR023214">
    <property type="entry name" value="HAD_sf"/>
</dbReference>
<dbReference type="Gene3D" id="1.10.40.40">
    <property type="entry name" value="Deoxyribonucleotidase, domain 2"/>
    <property type="match status" value="1"/>
</dbReference>
<dbReference type="RefSeq" id="WP_263062406.1">
    <property type="nucleotide sequence ID" value="NZ_JAOUSE010000087.1"/>
</dbReference>
<dbReference type="Gene3D" id="3.40.50.1000">
    <property type="entry name" value="HAD superfamily/HAD-like"/>
    <property type="match status" value="1"/>
</dbReference>
<dbReference type="PANTHER" id="PTHR16504:SF4">
    <property type="entry name" value="5'(3')-DEOXYRIBONUCLEOTIDASE"/>
    <property type="match status" value="1"/>
</dbReference>
<comment type="similarity">
    <text evidence="1">Belongs to the 5'(3')-deoxyribonucleotidase family.</text>
</comment>
<comment type="caution">
    <text evidence="2">The sequence shown here is derived from an EMBL/GenBank/DDBJ whole genome shotgun (WGS) entry which is preliminary data.</text>
</comment>
<protein>
    <submittedName>
        <fullName evidence="2">5'-3'-deoxyribonucleotidase</fullName>
    </submittedName>
</protein>
<proteinExistence type="inferred from homology"/>
<keyword evidence="3" id="KW-1185">Reference proteome</keyword>
<organism evidence="2 3">
    <name type="scientific">Pallidibacillus thermolactis</name>
    <dbReference type="NCBI Taxonomy" id="251051"/>
    <lineage>
        <taxon>Bacteria</taxon>
        <taxon>Bacillati</taxon>
        <taxon>Bacillota</taxon>
        <taxon>Bacilli</taxon>
        <taxon>Bacillales</taxon>
        <taxon>Bacillaceae</taxon>
        <taxon>Pallidibacillus</taxon>
    </lineage>
</organism>
<gene>
    <name evidence="2" type="ORF">OEV82_15760</name>
</gene>
<dbReference type="InterPro" id="IPR010708">
    <property type="entry name" value="5'(3')-deoxyribonucleotidase"/>
</dbReference>
<accession>A0ABT2WLL3</accession>
<reference evidence="2 3" key="1">
    <citation type="submission" date="2022-10" db="EMBL/GenBank/DDBJ databases">
        <title>Description of Fervidibacillus gen. nov. in the family Fervidibacillaceae fam. nov. with two species, Fervidibacillus albus sp. nov., and Fervidibacillus halotolerans sp. nov., isolated from tidal flat sediments.</title>
        <authorList>
            <person name="Kwon K.K."/>
            <person name="Yang S.-H."/>
        </authorList>
    </citation>
    <scope>NUCLEOTIDE SEQUENCE [LARGE SCALE GENOMIC DNA]</scope>
    <source>
        <strain evidence="2 3">DSM 23332</strain>
    </source>
</reference>
<evidence type="ECO:0000256" key="1">
    <source>
        <dbReference type="ARBA" id="ARBA00009589"/>
    </source>
</evidence>
<dbReference type="EMBL" id="JAOUSE010000087">
    <property type="protein sequence ID" value="MCU9595861.1"/>
    <property type="molecule type" value="Genomic_DNA"/>
</dbReference>
<dbReference type="PANTHER" id="PTHR16504">
    <property type="entry name" value="5'(3')-DEOXYRIBONUCLEOTIDASE"/>
    <property type="match status" value="1"/>
</dbReference>
<sequence length="165" mass="19804">MDQVIAELNNPWLKIINKNENENVKPEDITDWHMANFFKCGTKIYEYLTYDLFRNLPIVENSQEVVRELCEKHQVYIVTSATTKPEIMVAKWEWLDEHFPFIPKDQVVMCGKKDVVKTDVLIDDAPHNLEGFQGDQKLLFDRPYNRKETRFVRVRDWEHIREMFL</sequence>
<name>A0ABT2WLL3_9BACI</name>